<dbReference type="EMBL" id="BLXT01008200">
    <property type="protein sequence ID" value="GFO46662.1"/>
    <property type="molecule type" value="Genomic_DNA"/>
</dbReference>
<comment type="caution">
    <text evidence="2">The sequence shown here is derived from an EMBL/GenBank/DDBJ whole genome shotgun (WGS) entry which is preliminary data.</text>
</comment>
<dbReference type="AlphaFoldDB" id="A0AAV4DQV5"/>
<accession>A0AAV4DQV5</accession>
<evidence type="ECO:0000313" key="3">
    <source>
        <dbReference type="Proteomes" id="UP000735302"/>
    </source>
</evidence>
<dbReference type="Proteomes" id="UP000735302">
    <property type="component" value="Unassembled WGS sequence"/>
</dbReference>
<sequence length="151" mass="16007">MRVKDEPCTATNICRTGGASVTINKTPTYNHTEITGKTVYYRSECSVDVPIAELGEGTHSFKAFIYPDVTDGIDIVTATTASTTVTLNNKDCPQQGDLGLSDLSSDHGACGGARARVKRVPKDLRAGSLSSTPPRINEAGYCPPDAKVSNK</sequence>
<gene>
    <name evidence="2" type="ORF">PoB_007316700</name>
</gene>
<name>A0AAV4DQV5_9GAST</name>
<proteinExistence type="predicted"/>
<organism evidence="2 3">
    <name type="scientific">Plakobranchus ocellatus</name>
    <dbReference type="NCBI Taxonomy" id="259542"/>
    <lineage>
        <taxon>Eukaryota</taxon>
        <taxon>Metazoa</taxon>
        <taxon>Spiralia</taxon>
        <taxon>Lophotrochozoa</taxon>
        <taxon>Mollusca</taxon>
        <taxon>Gastropoda</taxon>
        <taxon>Heterobranchia</taxon>
        <taxon>Euthyneura</taxon>
        <taxon>Panpulmonata</taxon>
        <taxon>Sacoglossa</taxon>
        <taxon>Placobranchoidea</taxon>
        <taxon>Plakobranchidae</taxon>
        <taxon>Plakobranchus</taxon>
    </lineage>
</organism>
<feature type="region of interest" description="Disordered" evidence="1">
    <location>
        <begin position="124"/>
        <end position="151"/>
    </location>
</feature>
<reference evidence="2 3" key="1">
    <citation type="journal article" date="2021" name="Elife">
        <title>Chloroplast acquisition without the gene transfer in kleptoplastic sea slugs, Plakobranchus ocellatus.</title>
        <authorList>
            <person name="Maeda T."/>
            <person name="Takahashi S."/>
            <person name="Yoshida T."/>
            <person name="Shimamura S."/>
            <person name="Takaki Y."/>
            <person name="Nagai Y."/>
            <person name="Toyoda A."/>
            <person name="Suzuki Y."/>
            <person name="Arimoto A."/>
            <person name="Ishii H."/>
            <person name="Satoh N."/>
            <person name="Nishiyama T."/>
            <person name="Hasebe M."/>
            <person name="Maruyama T."/>
            <person name="Minagawa J."/>
            <person name="Obokata J."/>
            <person name="Shigenobu S."/>
        </authorList>
    </citation>
    <scope>NUCLEOTIDE SEQUENCE [LARGE SCALE GENOMIC DNA]</scope>
</reference>
<keyword evidence="3" id="KW-1185">Reference proteome</keyword>
<protein>
    <submittedName>
        <fullName evidence="2">Uncharacterized protein</fullName>
    </submittedName>
</protein>
<evidence type="ECO:0000256" key="1">
    <source>
        <dbReference type="SAM" id="MobiDB-lite"/>
    </source>
</evidence>
<evidence type="ECO:0000313" key="2">
    <source>
        <dbReference type="EMBL" id="GFO46662.1"/>
    </source>
</evidence>